<comment type="caution">
    <text evidence="1">The sequence shown here is derived from an EMBL/GenBank/DDBJ whole genome shotgun (WGS) entry which is preliminary data.</text>
</comment>
<evidence type="ECO:0000313" key="1">
    <source>
        <dbReference type="EMBL" id="KRX11968.1"/>
    </source>
</evidence>
<evidence type="ECO:0000313" key="2">
    <source>
        <dbReference type="Proteomes" id="UP000054630"/>
    </source>
</evidence>
<dbReference type="EMBL" id="JYDL01001020">
    <property type="protein sequence ID" value="KRX11968.1"/>
    <property type="molecule type" value="Genomic_DNA"/>
</dbReference>
<reference evidence="1 2" key="1">
    <citation type="submission" date="2015-01" db="EMBL/GenBank/DDBJ databases">
        <title>Evolution of Trichinella species and genotypes.</title>
        <authorList>
            <person name="Korhonen P.K."/>
            <person name="Edoardo P."/>
            <person name="Giuseppe L.R."/>
            <person name="Gasser R.B."/>
        </authorList>
    </citation>
    <scope>NUCLEOTIDE SEQUENCE [LARGE SCALE GENOMIC DNA]</scope>
    <source>
        <strain evidence="1">ISS37</strain>
    </source>
</reference>
<dbReference type="AlphaFoldDB" id="A0A0V0RC39"/>
<protein>
    <submittedName>
        <fullName evidence="1">Uncharacterized protein</fullName>
    </submittedName>
</protein>
<keyword evidence="2" id="KW-1185">Reference proteome</keyword>
<name>A0A0V0RC39_9BILA</name>
<accession>A0A0V0RC39</accession>
<sequence>MITSTYPMIMTCKLSLPFLKSALYCKMLYG</sequence>
<organism evidence="1 2">
    <name type="scientific">Trichinella nelsoni</name>
    <dbReference type="NCBI Taxonomy" id="6336"/>
    <lineage>
        <taxon>Eukaryota</taxon>
        <taxon>Metazoa</taxon>
        <taxon>Ecdysozoa</taxon>
        <taxon>Nematoda</taxon>
        <taxon>Enoplea</taxon>
        <taxon>Dorylaimia</taxon>
        <taxon>Trichinellida</taxon>
        <taxon>Trichinellidae</taxon>
        <taxon>Trichinella</taxon>
    </lineage>
</organism>
<gene>
    <name evidence="1" type="ORF">T07_12</name>
</gene>
<proteinExistence type="predicted"/>
<dbReference type="Proteomes" id="UP000054630">
    <property type="component" value="Unassembled WGS sequence"/>
</dbReference>